<comment type="caution">
    <text evidence="3">The sequence shown here is derived from an EMBL/GenBank/DDBJ whole genome shotgun (WGS) entry which is preliminary data.</text>
</comment>
<evidence type="ECO:0000259" key="2">
    <source>
        <dbReference type="Pfam" id="PF02627"/>
    </source>
</evidence>
<keyword evidence="4" id="KW-1185">Reference proteome</keyword>
<dbReference type="InterPro" id="IPR029032">
    <property type="entry name" value="AhpD-like"/>
</dbReference>
<dbReference type="Pfam" id="PF02627">
    <property type="entry name" value="CMD"/>
    <property type="match status" value="1"/>
</dbReference>
<dbReference type="Proteomes" id="UP000248706">
    <property type="component" value="Unassembled WGS sequence"/>
</dbReference>
<gene>
    <name evidence="3" type="ORF">A4R35_14560</name>
</gene>
<evidence type="ECO:0000313" key="4">
    <source>
        <dbReference type="Proteomes" id="UP000248706"/>
    </source>
</evidence>
<dbReference type="Gene3D" id="1.20.1290.10">
    <property type="entry name" value="AhpD-like"/>
    <property type="match status" value="1"/>
</dbReference>
<feature type="region of interest" description="Disordered" evidence="1">
    <location>
        <begin position="1"/>
        <end position="24"/>
    </location>
</feature>
<reference evidence="3 4" key="1">
    <citation type="submission" date="2016-08" db="EMBL/GenBank/DDBJ databases">
        <title>Analysis of Carbohydrate Active Enzymes in Thermogemmatispora T81 Reveals Carbohydrate Degradation Ability.</title>
        <authorList>
            <person name="Tomazini A."/>
            <person name="Lal S."/>
            <person name="Stott M."/>
            <person name="Henrissat B."/>
            <person name="Polikarpov I."/>
            <person name="Sparling R."/>
            <person name="Levin D.B."/>
        </authorList>
    </citation>
    <scope>NUCLEOTIDE SEQUENCE [LARGE SCALE GENOMIC DNA]</scope>
    <source>
        <strain evidence="3 4">T81</strain>
    </source>
</reference>
<proteinExistence type="predicted"/>
<organism evidence="3 4">
    <name type="scientific">Thermogemmatispora tikiterensis</name>
    <dbReference type="NCBI Taxonomy" id="1825093"/>
    <lineage>
        <taxon>Bacteria</taxon>
        <taxon>Bacillati</taxon>
        <taxon>Chloroflexota</taxon>
        <taxon>Ktedonobacteria</taxon>
        <taxon>Thermogemmatisporales</taxon>
        <taxon>Thermogemmatisporaceae</taxon>
        <taxon>Thermogemmatispora</taxon>
    </lineage>
</organism>
<sequence>MSRIPPVEDSNFWPAGAEGESHQHQTQAFATMQELFRVMAHRPEVARQTMQLLQTVMRSGSVEPRLKELLAIRVSQVNYCHY</sequence>
<evidence type="ECO:0000256" key="1">
    <source>
        <dbReference type="SAM" id="MobiDB-lite"/>
    </source>
</evidence>
<dbReference type="GO" id="GO:0051920">
    <property type="term" value="F:peroxiredoxin activity"/>
    <property type="evidence" value="ECO:0007669"/>
    <property type="project" value="InterPro"/>
</dbReference>
<accession>A0A328VKQ6</accession>
<dbReference type="InterPro" id="IPR003779">
    <property type="entry name" value="CMD-like"/>
</dbReference>
<dbReference type="AlphaFoldDB" id="A0A328VKQ6"/>
<feature type="domain" description="Carboxymuconolactone decarboxylase-like" evidence="2">
    <location>
        <begin position="43"/>
        <end position="82"/>
    </location>
</feature>
<dbReference type="OrthoDB" id="163561at2"/>
<dbReference type="RefSeq" id="WP_112430604.1">
    <property type="nucleotide sequence ID" value="NZ_MCIF01000002.1"/>
</dbReference>
<dbReference type="EMBL" id="MCIF01000002">
    <property type="protein sequence ID" value="RAQ96762.1"/>
    <property type="molecule type" value="Genomic_DNA"/>
</dbReference>
<evidence type="ECO:0000313" key="3">
    <source>
        <dbReference type="EMBL" id="RAQ96762.1"/>
    </source>
</evidence>
<dbReference type="SUPFAM" id="SSF69118">
    <property type="entry name" value="AhpD-like"/>
    <property type="match status" value="1"/>
</dbReference>
<name>A0A328VKQ6_9CHLR</name>
<protein>
    <recommendedName>
        <fullName evidence="2">Carboxymuconolactone decarboxylase-like domain-containing protein</fullName>
    </recommendedName>
</protein>